<proteinExistence type="predicted"/>
<comment type="caution">
    <text evidence="1">The sequence shown here is derived from an EMBL/GenBank/DDBJ whole genome shotgun (WGS) entry which is preliminary data.</text>
</comment>
<dbReference type="Proteomes" id="UP001234297">
    <property type="component" value="Chromosome 1"/>
</dbReference>
<evidence type="ECO:0000313" key="1">
    <source>
        <dbReference type="EMBL" id="KAJ8648474.1"/>
    </source>
</evidence>
<dbReference type="EMBL" id="CM056809">
    <property type="protein sequence ID" value="KAJ8648474.1"/>
    <property type="molecule type" value="Genomic_DNA"/>
</dbReference>
<name>A0ACC2MRZ7_PERAE</name>
<protein>
    <submittedName>
        <fullName evidence="1">Uncharacterized protein</fullName>
    </submittedName>
</protein>
<sequence length="264" mass="29892">MLLLLLFLFRRGAITKERRMLPFNHGKNCIPHSYYTDDQCLLGEQTFSRNEPTSSFIQLSPILDHNSCFLNYEHELLSGHLTKSPQMVSASNVITSVADVGANNIEMDVLGASEKTFCSKKSSPVVVGRNRSSNGERHSKIFTAQRLRDQRMRLSIDVARKFFGLQDMLGFDKESKTISWLMMKSKTTINELAKGLFQRDACDGDGDGGENWTSECGDISGLDETTANVKPQEKDLKQKYFSFISLIIFLLTIITHKMEFIFKP</sequence>
<reference evidence="1 2" key="1">
    <citation type="journal article" date="2022" name="Hortic Res">
        <title>A haplotype resolved chromosomal level avocado genome allows analysis of novel avocado genes.</title>
        <authorList>
            <person name="Nath O."/>
            <person name="Fletcher S.J."/>
            <person name="Hayward A."/>
            <person name="Shaw L.M."/>
            <person name="Masouleh A.K."/>
            <person name="Furtado A."/>
            <person name="Henry R.J."/>
            <person name="Mitter N."/>
        </authorList>
    </citation>
    <scope>NUCLEOTIDE SEQUENCE [LARGE SCALE GENOMIC DNA]</scope>
    <source>
        <strain evidence="2">cv. Hass</strain>
    </source>
</reference>
<organism evidence="1 2">
    <name type="scientific">Persea americana</name>
    <name type="common">Avocado</name>
    <dbReference type="NCBI Taxonomy" id="3435"/>
    <lineage>
        <taxon>Eukaryota</taxon>
        <taxon>Viridiplantae</taxon>
        <taxon>Streptophyta</taxon>
        <taxon>Embryophyta</taxon>
        <taxon>Tracheophyta</taxon>
        <taxon>Spermatophyta</taxon>
        <taxon>Magnoliopsida</taxon>
        <taxon>Magnoliidae</taxon>
        <taxon>Laurales</taxon>
        <taxon>Lauraceae</taxon>
        <taxon>Persea</taxon>
    </lineage>
</organism>
<evidence type="ECO:0000313" key="2">
    <source>
        <dbReference type="Proteomes" id="UP001234297"/>
    </source>
</evidence>
<gene>
    <name evidence="1" type="ORF">MRB53_001497</name>
</gene>
<accession>A0ACC2MRZ7</accession>
<keyword evidence="2" id="KW-1185">Reference proteome</keyword>